<name>A0ABU8WI12_9BURK</name>
<keyword evidence="3" id="KW-1185">Reference proteome</keyword>
<dbReference type="EMBL" id="JBBKZT010000004">
    <property type="protein sequence ID" value="MEJ8847155.1"/>
    <property type="molecule type" value="Genomic_DNA"/>
</dbReference>
<evidence type="ECO:0000313" key="3">
    <source>
        <dbReference type="Proteomes" id="UP001385892"/>
    </source>
</evidence>
<feature type="chain" id="PRO_5046473804" description="DUF2846 domain-containing protein" evidence="1">
    <location>
        <begin position="26"/>
        <end position="225"/>
    </location>
</feature>
<comment type="caution">
    <text evidence="2">The sequence shown here is derived from an EMBL/GenBank/DDBJ whole genome shotgun (WGS) entry which is preliminary data.</text>
</comment>
<evidence type="ECO:0008006" key="4">
    <source>
        <dbReference type="Google" id="ProtNLM"/>
    </source>
</evidence>
<proteinExistence type="predicted"/>
<dbReference type="PROSITE" id="PS51257">
    <property type="entry name" value="PROKAR_LIPOPROTEIN"/>
    <property type="match status" value="1"/>
</dbReference>
<evidence type="ECO:0000256" key="1">
    <source>
        <dbReference type="SAM" id="SignalP"/>
    </source>
</evidence>
<dbReference type="Proteomes" id="UP001385892">
    <property type="component" value="Unassembled WGS sequence"/>
</dbReference>
<sequence>MIHFLKIRWPRLVTVLLASALSACAVQVARDANPEDDPNNGVVVFSVSHDRESGSRAKAIVYLDEGTLSTAGSAALQSSNYPIPGGNDFEEVQGRLYVLSLPAGDHQFSSWVIADSGTGQRIVPGKGAQVLRFRVDGGKIKYLGNLHASVESGRGDVAGASKAVNGAIEVKDEQERDGKVLLEKYPQYAGKVGKDLLRMGPWVGAEPPKSSFDMPMFMPPFRFLK</sequence>
<feature type="signal peptide" evidence="1">
    <location>
        <begin position="1"/>
        <end position="25"/>
    </location>
</feature>
<protein>
    <recommendedName>
        <fullName evidence="4">DUF2846 domain-containing protein</fullName>
    </recommendedName>
</protein>
<organism evidence="2 3">
    <name type="scientific">Variovorax rhizosphaerae</name>
    <dbReference type="NCBI Taxonomy" id="1836200"/>
    <lineage>
        <taxon>Bacteria</taxon>
        <taxon>Pseudomonadati</taxon>
        <taxon>Pseudomonadota</taxon>
        <taxon>Betaproteobacteria</taxon>
        <taxon>Burkholderiales</taxon>
        <taxon>Comamonadaceae</taxon>
        <taxon>Variovorax</taxon>
    </lineage>
</organism>
<accession>A0ABU8WI12</accession>
<gene>
    <name evidence="2" type="ORF">WKW82_10870</name>
</gene>
<keyword evidence="1" id="KW-0732">Signal</keyword>
<dbReference type="RefSeq" id="WP_340342301.1">
    <property type="nucleotide sequence ID" value="NZ_JBBKZT010000004.1"/>
</dbReference>
<reference evidence="2 3" key="1">
    <citation type="submission" date="2024-03" db="EMBL/GenBank/DDBJ databases">
        <title>Novel species of the genus Variovorax.</title>
        <authorList>
            <person name="Liu Q."/>
            <person name="Xin Y.-H."/>
        </authorList>
    </citation>
    <scope>NUCLEOTIDE SEQUENCE [LARGE SCALE GENOMIC DNA]</scope>
    <source>
        <strain evidence="2 3">KACC 18900</strain>
    </source>
</reference>
<evidence type="ECO:0000313" key="2">
    <source>
        <dbReference type="EMBL" id="MEJ8847155.1"/>
    </source>
</evidence>